<evidence type="ECO:0000256" key="1">
    <source>
        <dbReference type="SAM" id="MobiDB-lite"/>
    </source>
</evidence>
<reference evidence="3 4" key="1">
    <citation type="submission" date="2019-02" db="EMBL/GenBank/DDBJ databases">
        <title>Genome sequencing of the rare red list fungi Phlebia centrifuga.</title>
        <authorList>
            <person name="Buettner E."/>
            <person name="Kellner H."/>
        </authorList>
    </citation>
    <scope>NUCLEOTIDE SEQUENCE [LARGE SCALE GENOMIC DNA]</scope>
    <source>
        <strain evidence="3 4">DSM 108282</strain>
    </source>
</reference>
<dbReference type="SUPFAM" id="SSF81296">
    <property type="entry name" value="E set domains"/>
    <property type="match status" value="1"/>
</dbReference>
<dbReference type="PANTHER" id="PTHR11188:SF17">
    <property type="entry name" value="FI21816P1"/>
    <property type="match status" value="1"/>
</dbReference>
<feature type="domain" description="Arrestin-like N-terminal" evidence="2">
    <location>
        <begin position="19"/>
        <end position="149"/>
    </location>
</feature>
<organism evidence="3 4">
    <name type="scientific">Hermanssonia centrifuga</name>
    <dbReference type="NCBI Taxonomy" id="98765"/>
    <lineage>
        <taxon>Eukaryota</taxon>
        <taxon>Fungi</taxon>
        <taxon>Dikarya</taxon>
        <taxon>Basidiomycota</taxon>
        <taxon>Agaricomycotina</taxon>
        <taxon>Agaricomycetes</taxon>
        <taxon>Polyporales</taxon>
        <taxon>Meruliaceae</taxon>
        <taxon>Hermanssonia</taxon>
    </lineage>
</organism>
<accession>A0A4S4KU49</accession>
<keyword evidence="4" id="KW-1185">Reference proteome</keyword>
<name>A0A4S4KU49_9APHY</name>
<dbReference type="PANTHER" id="PTHR11188">
    <property type="entry name" value="ARRESTIN DOMAIN CONTAINING PROTEIN"/>
    <property type="match status" value="1"/>
</dbReference>
<dbReference type="GO" id="GO:0015031">
    <property type="term" value="P:protein transport"/>
    <property type="evidence" value="ECO:0007669"/>
    <property type="project" value="TreeGrafter"/>
</dbReference>
<dbReference type="EMBL" id="SGPJ01000021">
    <property type="protein sequence ID" value="THH01548.1"/>
    <property type="molecule type" value="Genomic_DNA"/>
</dbReference>
<dbReference type="InterPro" id="IPR014756">
    <property type="entry name" value="Ig_E-set"/>
</dbReference>
<evidence type="ECO:0000313" key="3">
    <source>
        <dbReference type="EMBL" id="THH01548.1"/>
    </source>
</evidence>
<feature type="region of interest" description="Disordered" evidence="1">
    <location>
        <begin position="373"/>
        <end position="414"/>
    </location>
</feature>
<gene>
    <name evidence="3" type="ORF">EW026_g1144</name>
</gene>
<sequence>MHSPEAIDLVFNSDLFKVAGEVLEGEVLLNFPTLQLDKVEEVYVKLEGTISTRITRSRGNTSNTSRQTVHLYDQKIPVWSRGTAYPPPDTHILTIPFRFTLPSKLPPSCEFDTLDRGGRVEYSIQVVGVRPGKFQINRRILRPFVVVPPHPKGAAVGQALRAGWAGGWRSIMETKPVRRGIWGEYSNVKWTITVPNIDVFPILTPIPFTINVVTMTKPMKRSEDTAQKDEPIFPAPPRTVQGIEFKLQRNIHIKAMLDEIGSKGVFVAHLGGFDVKARSSDTPTTPVEVEVMDNVWIPAALGNEKDQRGSWKQEVNFRSSFTLKCPPAFSMTTMTVHYWMFLKVDFPGIGNNLRGQFPLRILSNLQAPGDGVPWDGPPPILDIPPSYFATENNVKDNDADPDSGPPSPDYDHSP</sequence>
<dbReference type="Gene3D" id="2.60.40.640">
    <property type="match status" value="1"/>
</dbReference>
<dbReference type="AlphaFoldDB" id="A0A4S4KU49"/>
<dbReference type="InterPro" id="IPR011021">
    <property type="entry name" value="Arrestin-like_N"/>
</dbReference>
<protein>
    <recommendedName>
        <fullName evidence="2">Arrestin-like N-terminal domain-containing protein</fullName>
    </recommendedName>
</protein>
<dbReference type="InterPro" id="IPR014752">
    <property type="entry name" value="Arrestin-like_C"/>
</dbReference>
<dbReference type="Proteomes" id="UP000309038">
    <property type="component" value="Unassembled WGS sequence"/>
</dbReference>
<dbReference type="GO" id="GO:0005737">
    <property type="term" value="C:cytoplasm"/>
    <property type="evidence" value="ECO:0007669"/>
    <property type="project" value="TreeGrafter"/>
</dbReference>
<evidence type="ECO:0000313" key="4">
    <source>
        <dbReference type="Proteomes" id="UP000309038"/>
    </source>
</evidence>
<comment type="caution">
    <text evidence="3">The sequence shown here is derived from an EMBL/GenBank/DDBJ whole genome shotgun (WGS) entry which is preliminary data.</text>
</comment>
<dbReference type="Pfam" id="PF00339">
    <property type="entry name" value="Arrestin_N"/>
    <property type="match status" value="1"/>
</dbReference>
<evidence type="ECO:0000259" key="2">
    <source>
        <dbReference type="Pfam" id="PF00339"/>
    </source>
</evidence>
<proteinExistence type="predicted"/>
<dbReference type="InterPro" id="IPR050357">
    <property type="entry name" value="Arrestin_domain-protein"/>
</dbReference>